<accession>A0AAN8XGN2</accession>
<evidence type="ECO:0000313" key="1">
    <source>
        <dbReference type="EMBL" id="KAK7077884.1"/>
    </source>
</evidence>
<feature type="non-terminal residue" evidence="1">
    <location>
        <position position="74"/>
    </location>
</feature>
<evidence type="ECO:0000313" key="2">
    <source>
        <dbReference type="Proteomes" id="UP001381693"/>
    </source>
</evidence>
<organism evidence="1 2">
    <name type="scientific">Halocaridina rubra</name>
    <name type="common">Hawaiian red shrimp</name>
    <dbReference type="NCBI Taxonomy" id="373956"/>
    <lineage>
        <taxon>Eukaryota</taxon>
        <taxon>Metazoa</taxon>
        <taxon>Ecdysozoa</taxon>
        <taxon>Arthropoda</taxon>
        <taxon>Crustacea</taxon>
        <taxon>Multicrustacea</taxon>
        <taxon>Malacostraca</taxon>
        <taxon>Eumalacostraca</taxon>
        <taxon>Eucarida</taxon>
        <taxon>Decapoda</taxon>
        <taxon>Pleocyemata</taxon>
        <taxon>Caridea</taxon>
        <taxon>Atyoidea</taxon>
        <taxon>Atyidae</taxon>
        <taxon>Halocaridina</taxon>
    </lineage>
</organism>
<dbReference type="EMBL" id="JAXCGZ010008163">
    <property type="protein sequence ID" value="KAK7077884.1"/>
    <property type="molecule type" value="Genomic_DNA"/>
</dbReference>
<proteinExistence type="predicted"/>
<comment type="caution">
    <text evidence="1">The sequence shown here is derived from an EMBL/GenBank/DDBJ whole genome shotgun (WGS) entry which is preliminary data.</text>
</comment>
<sequence>MKNQPNCVDVQPTVNSEANSSLNAGMLGVPDCLGHWMPQKTPVGACGSSEGTRGEHGQRTLQTCWTKHRWFLKQ</sequence>
<gene>
    <name evidence="1" type="ORF">SK128_008076</name>
</gene>
<reference evidence="1 2" key="1">
    <citation type="submission" date="2023-11" db="EMBL/GenBank/DDBJ databases">
        <title>Halocaridina rubra genome assembly.</title>
        <authorList>
            <person name="Smith C."/>
        </authorList>
    </citation>
    <scope>NUCLEOTIDE SEQUENCE [LARGE SCALE GENOMIC DNA]</scope>
    <source>
        <strain evidence="1">EP-1</strain>
        <tissue evidence="1">Whole</tissue>
    </source>
</reference>
<dbReference type="AlphaFoldDB" id="A0AAN8XGN2"/>
<protein>
    <submittedName>
        <fullName evidence="1">Uncharacterized protein</fullName>
    </submittedName>
</protein>
<dbReference type="Proteomes" id="UP001381693">
    <property type="component" value="Unassembled WGS sequence"/>
</dbReference>
<keyword evidence="2" id="KW-1185">Reference proteome</keyword>
<name>A0AAN8XGN2_HALRR</name>